<dbReference type="AlphaFoldDB" id="A0A1I6GG80"/>
<dbReference type="NCBIfam" id="TIGR02122">
    <property type="entry name" value="TRAP_TAXI"/>
    <property type="match status" value="1"/>
</dbReference>
<evidence type="ECO:0000313" key="3">
    <source>
        <dbReference type="Proteomes" id="UP000199290"/>
    </source>
</evidence>
<dbReference type="PANTHER" id="PTHR42941:SF1">
    <property type="entry name" value="SLL1037 PROTEIN"/>
    <property type="match status" value="1"/>
</dbReference>
<keyword evidence="1" id="KW-0732">Signal</keyword>
<dbReference type="PANTHER" id="PTHR42941">
    <property type="entry name" value="SLL1037 PROTEIN"/>
    <property type="match status" value="1"/>
</dbReference>
<dbReference type="InterPro" id="IPR011852">
    <property type="entry name" value="TRAP_TAXI"/>
</dbReference>
<dbReference type="SUPFAM" id="SSF53850">
    <property type="entry name" value="Periplasmic binding protein-like II"/>
    <property type="match status" value="1"/>
</dbReference>
<dbReference type="OrthoDB" id="9780180at2"/>
<protein>
    <recommendedName>
        <fullName evidence="4">TRAP transporter solute receptor, TAXI family</fullName>
    </recommendedName>
</protein>
<dbReference type="EMBL" id="FOYV01000001">
    <property type="protein sequence ID" value="SFR41223.1"/>
    <property type="molecule type" value="Genomic_DNA"/>
</dbReference>
<dbReference type="RefSeq" id="WP_091986174.1">
    <property type="nucleotide sequence ID" value="NZ_FOYV01000001.1"/>
</dbReference>
<feature type="signal peptide" evidence="1">
    <location>
        <begin position="1"/>
        <end position="27"/>
    </location>
</feature>
<organism evidence="2 3">
    <name type="scientific">Marinobacter gudaonensis</name>
    <dbReference type="NCBI Taxonomy" id="375760"/>
    <lineage>
        <taxon>Bacteria</taxon>
        <taxon>Pseudomonadati</taxon>
        <taxon>Pseudomonadota</taxon>
        <taxon>Gammaproteobacteria</taxon>
        <taxon>Pseudomonadales</taxon>
        <taxon>Marinobacteraceae</taxon>
        <taxon>Marinobacter</taxon>
    </lineage>
</organism>
<evidence type="ECO:0008006" key="4">
    <source>
        <dbReference type="Google" id="ProtNLM"/>
    </source>
</evidence>
<dbReference type="CDD" id="cd13520">
    <property type="entry name" value="PBP2_TAXI_TRAP"/>
    <property type="match status" value="1"/>
</dbReference>
<name>A0A1I6GG80_9GAMM</name>
<evidence type="ECO:0000313" key="2">
    <source>
        <dbReference type="EMBL" id="SFR41223.1"/>
    </source>
</evidence>
<dbReference type="Proteomes" id="UP000199290">
    <property type="component" value="Unassembled WGS sequence"/>
</dbReference>
<sequence>MKTNWFVKSTLGALTATLVSFSSAVHAEGNYVMGTATTGGTYYPVGVAISTLVKVKLEPQTNISVSAISSAGSGENLKLMDEGQIQFGILQGLYGAYAWNGTGPVPKAYKNLRSVSMLWQNVEHFVVRNNMVESGTISDMTNLYGESFSIGARNSGTEGSGRFILGKLGVDLEQVDIAYLGYGPSADAMQNGNIDGMNIPAGVPASAVTRAYANLGDEITTLNFTADQLAQVNSDFELWTPYTIPAGTYPNQEADINTIAQPNILAVRADVPEEDVYQITKTIYANLPFLNNIHPATKAMALEKAIAGLPMPLHPGAVRFYREQGLTIPERLIAE</sequence>
<accession>A0A1I6GG80</accession>
<keyword evidence="3" id="KW-1185">Reference proteome</keyword>
<reference evidence="3" key="1">
    <citation type="submission" date="2016-10" db="EMBL/GenBank/DDBJ databases">
        <authorList>
            <person name="Varghese N."/>
            <person name="Submissions S."/>
        </authorList>
    </citation>
    <scope>NUCLEOTIDE SEQUENCE [LARGE SCALE GENOMIC DNA]</scope>
    <source>
        <strain evidence="3">CGMCC 1.6294</strain>
    </source>
</reference>
<dbReference type="Pfam" id="PF16868">
    <property type="entry name" value="NMT1_3"/>
    <property type="match status" value="1"/>
</dbReference>
<dbReference type="Gene3D" id="3.40.190.10">
    <property type="entry name" value="Periplasmic binding protein-like II"/>
    <property type="match status" value="2"/>
</dbReference>
<feature type="chain" id="PRO_5011516290" description="TRAP transporter solute receptor, TAXI family" evidence="1">
    <location>
        <begin position="28"/>
        <end position="335"/>
    </location>
</feature>
<dbReference type="STRING" id="375760.SAMN04488073_0746"/>
<gene>
    <name evidence="2" type="ORF">SAMN04488073_0746</name>
</gene>
<evidence type="ECO:0000256" key="1">
    <source>
        <dbReference type="SAM" id="SignalP"/>
    </source>
</evidence>
<proteinExistence type="predicted"/>